<dbReference type="AlphaFoldDB" id="A0A183LL00"/>
<dbReference type="PANTHER" id="PTHR14212:SF0">
    <property type="entry name" value="U4_U6 SMALL NUCLEAR RIBONUCLEOPROTEIN PRP3"/>
    <property type="match status" value="1"/>
</dbReference>
<proteinExistence type="predicted"/>
<dbReference type="Gene3D" id="3.30.505.10">
    <property type="entry name" value="SH2 domain"/>
    <property type="match status" value="1"/>
</dbReference>
<dbReference type="InterPro" id="IPR027104">
    <property type="entry name" value="Prp3"/>
</dbReference>
<dbReference type="Pfam" id="PF08572">
    <property type="entry name" value="PRP3"/>
    <property type="match status" value="1"/>
</dbReference>
<dbReference type="PANTHER" id="PTHR14212">
    <property type="entry name" value="U4/U6-ASSOCIATED RNA SPLICING FACTOR-RELATED"/>
    <property type="match status" value="1"/>
</dbReference>
<evidence type="ECO:0000313" key="3">
    <source>
        <dbReference type="Proteomes" id="UP000277204"/>
    </source>
</evidence>
<name>A0A183LL00_9TREM</name>
<dbReference type="STRING" id="48269.A0A183LL00"/>
<dbReference type="SUPFAM" id="SSF55550">
    <property type="entry name" value="SH2 domain"/>
    <property type="match status" value="1"/>
</dbReference>
<gene>
    <name evidence="2" type="ORF">SMRZ_LOCUS4475</name>
</gene>
<feature type="region of interest" description="Disordered" evidence="1">
    <location>
        <begin position="1"/>
        <end position="24"/>
    </location>
</feature>
<evidence type="ECO:0000313" key="2">
    <source>
        <dbReference type="EMBL" id="VDO61857.1"/>
    </source>
</evidence>
<organism evidence="2 3">
    <name type="scientific">Schistosoma margrebowiei</name>
    <dbReference type="NCBI Taxonomy" id="48269"/>
    <lineage>
        <taxon>Eukaryota</taxon>
        <taxon>Metazoa</taxon>
        <taxon>Spiralia</taxon>
        <taxon>Lophotrochozoa</taxon>
        <taxon>Platyhelminthes</taxon>
        <taxon>Trematoda</taxon>
        <taxon>Digenea</taxon>
        <taxon>Strigeidida</taxon>
        <taxon>Schistosomatoidea</taxon>
        <taxon>Schistosomatidae</taxon>
        <taxon>Schistosoma</taxon>
    </lineage>
</organism>
<dbReference type="InterPro" id="IPR013881">
    <property type="entry name" value="Pre-mRNA_splic_Prp3_dom"/>
</dbReference>
<feature type="compositionally biased region" description="Basic and acidic residues" evidence="1">
    <location>
        <begin position="149"/>
        <end position="162"/>
    </location>
</feature>
<feature type="region of interest" description="Disordered" evidence="1">
    <location>
        <begin position="141"/>
        <end position="171"/>
    </location>
</feature>
<dbReference type="Proteomes" id="UP000277204">
    <property type="component" value="Unassembled WGS sequence"/>
</dbReference>
<dbReference type="InterPro" id="IPR036860">
    <property type="entry name" value="SH2_dom_sf"/>
</dbReference>
<keyword evidence="3" id="KW-1185">Reference proteome</keyword>
<dbReference type="GO" id="GO:0000398">
    <property type="term" value="P:mRNA splicing, via spliceosome"/>
    <property type="evidence" value="ECO:0007669"/>
    <property type="project" value="InterPro"/>
</dbReference>
<sequence>MSTFNAGPANTGAAPVKAASRPKRQLSFHEPGKFVKMAQRMRTKFQLQVLQESVAQAVRKTGIASAAKLSTIQPKRFVDETDIPLLECYSTLDELAIHGLPVSAAVNKAWITSLVEHPVKLKPPTDLSKPPEIPLLLTKKERKKLRRQNRQEAQREKQEKVRLGLMPPPEPKHLRMTLSPDGHCRVQHLPFDSIVEMLEHFRQEPIPLEQTLISNMTDGLSSDVLPNSTTSTPTPITLSAYVVNTHLTGSRERLVICRGSVRANSNTVGRAAAVAAATASGGKAGQNQYIIM</sequence>
<evidence type="ECO:0000256" key="1">
    <source>
        <dbReference type="SAM" id="MobiDB-lite"/>
    </source>
</evidence>
<protein>
    <submittedName>
        <fullName evidence="2">Uncharacterized protein</fullName>
    </submittedName>
</protein>
<dbReference type="EMBL" id="UZAI01001431">
    <property type="protein sequence ID" value="VDO61857.1"/>
    <property type="molecule type" value="Genomic_DNA"/>
</dbReference>
<reference evidence="2 3" key="1">
    <citation type="submission" date="2018-11" db="EMBL/GenBank/DDBJ databases">
        <authorList>
            <consortium name="Pathogen Informatics"/>
        </authorList>
    </citation>
    <scope>NUCLEOTIDE SEQUENCE [LARGE SCALE GENOMIC DNA]</scope>
    <source>
        <strain evidence="2 3">Zambia</strain>
    </source>
</reference>
<accession>A0A183LL00</accession>
<dbReference type="GO" id="GO:0046540">
    <property type="term" value="C:U4/U6 x U5 tri-snRNP complex"/>
    <property type="evidence" value="ECO:0007669"/>
    <property type="project" value="InterPro"/>
</dbReference>